<keyword evidence="6" id="KW-0406">Ion transport</keyword>
<feature type="transmembrane region" description="Helical" evidence="6">
    <location>
        <begin position="36"/>
        <end position="54"/>
    </location>
</feature>
<dbReference type="GO" id="GO:0005254">
    <property type="term" value="F:chloride channel activity"/>
    <property type="evidence" value="ECO:0007669"/>
    <property type="project" value="UniProtKB-KW"/>
</dbReference>
<dbReference type="PANTHER" id="PTHR10736">
    <property type="entry name" value="BESTROPHIN"/>
    <property type="match status" value="1"/>
</dbReference>
<evidence type="ECO:0000256" key="6">
    <source>
        <dbReference type="RuleBase" id="RU363126"/>
    </source>
</evidence>
<keyword evidence="7" id="KW-1185">Reference proteome</keyword>
<evidence type="ECO:0000256" key="4">
    <source>
        <dbReference type="ARBA" id="ARBA00023136"/>
    </source>
</evidence>
<dbReference type="Proteomes" id="UP000036681">
    <property type="component" value="Unplaced"/>
</dbReference>
<dbReference type="GO" id="GO:0034707">
    <property type="term" value="C:chloride channel complex"/>
    <property type="evidence" value="ECO:0007669"/>
    <property type="project" value="UniProtKB-KW"/>
</dbReference>
<evidence type="ECO:0000256" key="5">
    <source>
        <dbReference type="ARBA" id="ARBA00034769"/>
    </source>
</evidence>
<dbReference type="PANTHER" id="PTHR10736:SF0">
    <property type="entry name" value="BESTROPHIN HOMOLOG"/>
    <property type="match status" value="1"/>
</dbReference>
<protein>
    <recommendedName>
        <fullName evidence="6">Bestrophin homolog</fullName>
    </recommendedName>
</protein>
<accession>A0A0M3HK37</accession>
<evidence type="ECO:0000313" key="8">
    <source>
        <dbReference type="WBParaSite" id="ALUE_0000188201-mRNA-1"/>
    </source>
</evidence>
<dbReference type="InterPro" id="IPR021134">
    <property type="entry name" value="Bestrophin-like"/>
</dbReference>
<comment type="caution">
    <text evidence="6">Lacks conserved residue(s) required for the propagation of feature annotation.</text>
</comment>
<name>A0A0M3HK37_ASCLU</name>
<comment type="similarity">
    <text evidence="5 6">Belongs to the anion channel-forming bestrophin (TC 1.A.46) family. Calcium-sensitive chloride channel subfamily.</text>
</comment>
<keyword evidence="2 6" id="KW-0812">Transmembrane</keyword>
<reference evidence="8" key="1">
    <citation type="submission" date="2017-02" db="UniProtKB">
        <authorList>
            <consortium name="WormBaseParasite"/>
        </authorList>
    </citation>
    <scope>IDENTIFICATION</scope>
</reference>
<evidence type="ECO:0000256" key="3">
    <source>
        <dbReference type="ARBA" id="ARBA00022989"/>
    </source>
</evidence>
<keyword evidence="6" id="KW-0868">Chloride</keyword>
<evidence type="ECO:0000256" key="1">
    <source>
        <dbReference type="ARBA" id="ARBA00004370"/>
    </source>
</evidence>
<keyword evidence="6" id="KW-1003">Cell membrane</keyword>
<organism evidence="7 8">
    <name type="scientific">Ascaris lumbricoides</name>
    <name type="common">Giant roundworm</name>
    <dbReference type="NCBI Taxonomy" id="6252"/>
    <lineage>
        <taxon>Eukaryota</taxon>
        <taxon>Metazoa</taxon>
        <taxon>Ecdysozoa</taxon>
        <taxon>Nematoda</taxon>
        <taxon>Chromadorea</taxon>
        <taxon>Rhabditida</taxon>
        <taxon>Spirurina</taxon>
        <taxon>Ascaridomorpha</taxon>
        <taxon>Ascaridoidea</taxon>
        <taxon>Ascarididae</taxon>
        <taxon>Ascaris</taxon>
    </lineage>
</organism>
<comment type="subcellular location">
    <subcellularLocation>
        <location evidence="6">Cell membrane</location>
        <topology evidence="6">Multi-pass membrane protein</topology>
    </subcellularLocation>
    <subcellularLocation>
        <location evidence="1">Membrane</location>
    </subcellularLocation>
</comment>
<dbReference type="GO" id="GO:0005886">
    <property type="term" value="C:plasma membrane"/>
    <property type="evidence" value="ECO:0007669"/>
    <property type="project" value="UniProtKB-SubCell"/>
</dbReference>
<keyword evidence="3 6" id="KW-1133">Transmembrane helix</keyword>
<evidence type="ECO:0000256" key="2">
    <source>
        <dbReference type="ARBA" id="ARBA00022692"/>
    </source>
</evidence>
<keyword evidence="6" id="KW-0813">Transport</keyword>
<dbReference type="InterPro" id="IPR000615">
    <property type="entry name" value="Bestrophin"/>
</dbReference>
<sequence length="93" mass="10664">MTISYAVDVSKADYLSLLRLMFRWKGSLWKNVYVELALWLILYSIIALLYHLGLHGENKRKYTRCSAGVSTPESSSFSGEHMNDVLAVYRSTK</sequence>
<keyword evidence="6" id="KW-0407">Ion channel</keyword>
<dbReference type="Pfam" id="PF01062">
    <property type="entry name" value="Bestrophin"/>
    <property type="match status" value="1"/>
</dbReference>
<dbReference type="WBParaSite" id="ALUE_0000188201-mRNA-1">
    <property type="protein sequence ID" value="ALUE_0000188201-mRNA-1"/>
    <property type="gene ID" value="ALUE_0000188201"/>
</dbReference>
<comment type="function">
    <text evidence="6">Forms chloride channels.</text>
</comment>
<evidence type="ECO:0000313" key="7">
    <source>
        <dbReference type="Proteomes" id="UP000036681"/>
    </source>
</evidence>
<keyword evidence="6" id="KW-0869">Chloride channel</keyword>
<dbReference type="AlphaFoldDB" id="A0A0M3HK37"/>
<keyword evidence="4 6" id="KW-0472">Membrane</keyword>
<proteinExistence type="inferred from homology"/>